<dbReference type="OrthoDB" id="10194622at2759"/>
<evidence type="ECO:0000256" key="5">
    <source>
        <dbReference type="ARBA" id="ARBA00023136"/>
    </source>
</evidence>
<evidence type="ECO:0000256" key="7">
    <source>
        <dbReference type="SAM" id="MobiDB-lite"/>
    </source>
</evidence>
<dbReference type="GO" id="GO:0005886">
    <property type="term" value="C:plasma membrane"/>
    <property type="evidence" value="ECO:0007669"/>
    <property type="project" value="TreeGrafter"/>
</dbReference>
<comment type="subcellular location">
    <subcellularLocation>
        <location evidence="1">Cell membrane</location>
        <topology evidence="1">Single-pass type I membrane protein</topology>
    </subcellularLocation>
</comment>
<dbReference type="AlphaFoldDB" id="A0A913ZGY4"/>
<evidence type="ECO:0000256" key="4">
    <source>
        <dbReference type="ARBA" id="ARBA00022989"/>
    </source>
</evidence>
<feature type="compositionally biased region" description="Polar residues" evidence="7">
    <location>
        <begin position="423"/>
        <end position="435"/>
    </location>
</feature>
<feature type="transmembrane region" description="Helical" evidence="8">
    <location>
        <begin position="452"/>
        <end position="475"/>
    </location>
</feature>
<feature type="signal peptide" evidence="9">
    <location>
        <begin position="1"/>
        <end position="21"/>
    </location>
</feature>
<keyword evidence="2 8" id="KW-0812">Transmembrane</keyword>
<evidence type="ECO:0000256" key="9">
    <source>
        <dbReference type="SAM" id="SignalP"/>
    </source>
</evidence>
<dbReference type="GeneID" id="119724182"/>
<dbReference type="PANTHER" id="PTHR11506">
    <property type="entry name" value="LYSOSOME-ASSOCIATED MEMBRANE GLYCOPROTEIN"/>
    <property type="match status" value="1"/>
</dbReference>
<evidence type="ECO:0000313" key="10">
    <source>
        <dbReference type="EnsemblMetazoa" id="XP_038051048.1"/>
    </source>
</evidence>
<keyword evidence="4 8" id="KW-1133">Transmembrane helix</keyword>
<feature type="chain" id="PRO_5036765806" evidence="9">
    <location>
        <begin position="22"/>
        <end position="497"/>
    </location>
</feature>
<evidence type="ECO:0000256" key="1">
    <source>
        <dbReference type="ARBA" id="ARBA00004251"/>
    </source>
</evidence>
<dbReference type="EnsemblMetazoa" id="XM_038195120.1">
    <property type="protein sequence ID" value="XP_038051048.1"/>
    <property type="gene ID" value="LOC119724182"/>
</dbReference>
<feature type="compositionally biased region" description="Polar residues" evidence="7">
    <location>
        <begin position="25"/>
        <end position="45"/>
    </location>
</feature>
<evidence type="ECO:0000256" key="8">
    <source>
        <dbReference type="SAM" id="Phobius"/>
    </source>
</evidence>
<accession>A0A913ZGY4</accession>
<dbReference type="PANTHER" id="PTHR11506:SF35">
    <property type="entry name" value="LYSOSOME-ASSOCIATED MEMBRANE GLYCOPROTEIN 5"/>
    <property type="match status" value="1"/>
</dbReference>
<keyword evidence="11" id="KW-1185">Reference proteome</keyword>
<dbReference type="RefSeq" id="XP_038051048.1">
    <property type="nucleotide sequence ID" value="XM_038195120.1"/>
</dbReference>
<dbReference type="OMA" id="YCEEELM"/>
<keyword evidence="5 8" id="KW-0472">Membrane</keyword>
<feature type="region of interest" description="Disordered" evidence="7">
    <location>
        <begin position="423"/>
        <end position="447"/>
    </location>
</feature>
<dbReference type="GO" id="GO:0031902">
    <property type="term" value="C:late endosome membrane"/>
    <property type="evidence" value="ECO:0007669"/>
    <property type="project" value="TreeGrafter"/>
</dbReference>
<dbReference type="InterPro" id="IPR002000">
    <property type="entry name" value="Lysosome-assoc_membr_glycop"/>
</dbReference>
<evidence type="ECO:0000256" key="3">
    <source>
        <dbReference type="ARBA" id="ARBA00022729"/>
    </source>
</evidence>
<dbReference type="Proteomes" id="UP000887568">
    <property type="component" value="Unplaced"/>
</dbReference>
<evidence type="ECO:0000256" key="6">
    <source>
        <dbReference type="ARBA" id="ARBA00023180"/>
    </source>
</evidence>
<feature type="region of interest" description="Disordered" evidence="7">
    <location>
        <begin position="20"/>
        <end position="236"/>
    </location>
</feature>
<proteinExistence type="predicted"/>
<sequence length="497" mass="53177">MNASALCLLLVVAGAMSLGSATPDPKTTTPRHQTAAPTTTHSLPTTAPKMTHSHPTIAPKTTHSEPTTAPKTTHSHPTTAPNTTHSHPTTAAKTTHSHPTTAPKTTHSHPTTAPNTTHSHPTTAPKTTHSHPTTAPKTTHSHPTTAPNTTHSHPTTAPNTTHSHPTTAPNTTHSEPTTISETTPRVPKTTAHHTPGNTTKNPAHTTAAAGNTTSNATGSTVRTTTPAGTTIPRPENVIPSYQFKNGSDQVCMLFIFNATLKIKYETTDNETGVATIPVGGNINRTGIEWTFDAYCEEELMRFFRLSGSFAVPNSNATGYVSLVFQFGITSLDMQHYGLGLLTASWSYLEPFFPRNVKNYGGNDWGGYTQVYTGTTGKTFGCQTLYLTNPKKNVTIILDHVMLQPYANRANGSFGDVEECKTNPTTMEPATSNATMATKAHPPTKPSPNNGGMIAGIVIGVLAFVVLIIGIAVFVVRKRRMKEAAYGHLDEEHKDYVH</sequence>
<feature type="compositionally biased region" description="Polar residues" evidence="7">
    <location>
        <begin position="195"/>
        <end position="204"/>
    </location>
</feature>
<feature type="compositionally biased region" description="Low complexity" evidence="7">
    <location>
        <begin position="205"/>
        <end position="220"/>
    </location>
</feature>
<evidence type="ECO:0000313" key="11">
    <source>
        <dbReference type="Proteomes" id="UP000887568"/>
    </source>
</evidence>
<reference evidence="10" key="1">
    <citation type="submission" date="2022-11" db="UniProtKB">
        <authorList>
            <consortium name="EnsemblMetazoa"/>
        </authorList>
    </citation>
    <scope>IDENTIFICATION</scope>
</reference>
<feature type="compositionally biased region" description="Polar residues" evidence="7">
    <location>
        <begin position="59"/>
        <end position="183"/>
    </location>
</feature>
<dbReference type="CDD" id="cd12087">
    <property type="entry name" value="TM_EGFR-like"/>
    <property type="match status" value="1"/>
</dbReference>
<dbReference type="GO" id="GO:0072594">
    <property type="term" value="P:establishment of protein localization to organelle"/>
    <property type="evidence" value="ECO:0007669"/>
    <property type="project" value="TreeGrafter"/>
</dbReference>
<protein>
    <submittedName>
        <fullName evidence="10">Uncharacterized protein</fullName>
    </submittedName>
</protein>
<organism evidence="10 11">
    <name type="scientific">Patiria miniata</name>
    <name type="common">Bat star</name>
    <name type="synonym">Asterina miniata</name>
    <dbReference type="NCBI Taxonomy" id="46514"/>
    <lineage>
        <taxon>Eukaryota</taxon>
        <taxon>Metazoa</taxon>
        <taxon>Echinodermata</taxon>
        <taxon>Eleutherozoa</taxon>
        <taxon>Asterozoa</taxon>
        <taxon>Asteroidea</taxon>
        <taxon>Valvatacea</taxon>
        <taxon>Valvatida</taxon>
        <taxon>Asterinidae</taxon>
        <taxon>Patiria</taxon>
    </lineage>
</organism>
<name>A0A913ZGY4_PATMI</name>
<dbReference type="Gene3D" id="2.40.160.110">
    <property type="match status" value="1"/>
</dbReference>
<keyword evidence="6" id="KW-0325">Glycoprotein</keyword>
<keyword evidence="3 9" id="KW-0732">Signal</keyword>
<evidence type="ECO:0000256" key="2">
    <source>
        <dbReference type="ARBA" id="ARBA00022692"/>
    </source>
</evidence>
<dbReference type="GO" id="GO:0005765">
    <property type="term" value="C:lysosomal membrane"/>
    <property type="evidence" value="ECO:0007669"/>
    <property type="project" value="TreeGrafter"/>
</dbReference>